<reference evidence="3" key="1">
    <citation type="journal article" date="2019" name="Int. J. Syst. Evol. Microbiol.">
        <title>The Global Catalogue of Microorganisms (GCM) 10K type strain sequencing project: providing services to taxonomists for standard genome sequencing and annotation.</title>
        <authorList>
            <consortium name="The Broad Institute Genomics Platform"/>
            <consortium name="The Broad Institute Genome Sequencing Center for Infectious Disease"/>
            <person name="Wu L."/>
            <person name="Ma J."/>
        </authorList>
    </citation>
    <scope>NUCLEOTIDE SEQUENCE [LARGE SCALE GENOMIC DNA]</scope>
    <source>
        <strain evidence="3">JCM 4358</strain>
    </source>
</reference>
<evidence type="ECO:0000256" key="1">
    <source>
        <dbReference type="SAM" id="MobiDB-lite"/>
    </source>
</evidence>
<proteinExistence type="predicted"/>
<organism evidence="2 3">
    <name type="scientific">Streptomyces coeruleofuscus</name>
    <dbReference type="NCBI Taxonomy" id="66879"/>
    <lineage>
        <taxon>Bacteria</taxon>
        <taxon>Bacillati</taxon>
        <taxon>Actinomycetota</taxon>
        <taxon>Actinomycetes</taxon>
        <taxon>Kitasatosporales</taxon>
        <taxon>Streptomycetaceae</taxon>
        <taxon>Streptomyces</taxon>
    </lineage>
</organism>
<dbReference type="Proteomes" id="UP001499986">
    <property type="component" value="Unassembled WGS sequence"/>
</dbReference>
<feature type="compositionally biased region" description="Gly residues" evidence="1">
    <location>
        <begin position="15"/>
        <end position="25"/>
    </location>
</feature>
<evidence type="ECO:0000313" key="3">
    <source>
        <dbReference type="Proteomes" id="UP001499986"/>
    </source>
</evidence>
<comment type="caution">
    <text evidence="2">The sequence shown here is derived from an EMBL/GenBank/DDBJ whole genome shotgun (WGS) entry which is preliminary data.</text>
</comment>
<feature type="region of interest" description="Disordered" evidence="1">
    <location>
        <begin position="1"/>
        <end position="25"/>
    </location>
</feature>
<name>A0ABP5VL16_9ACTN</name>
<dbReference type="EMBL" id="BAAASE010000005">
    <property type="protein sequence ID" value="GAA2403452.1"/>
    <property type="molecule type" value="Genomic_DNA"/>
</dbReference>
<accession>A0ABP5VL16</accession>
<evidence type="ECO:0000313" key="2">
    <source>
        <dbReference type="EMBL" id="GAA2403452.1"/>
    </source>
</evidence>
<protein>
    <submittedName>
        <fullName evidence="2">Uncharacterized protein</fullName>
    </submittedName>
</protein>
<keyword evidence="3" id="KW-1185">Reference proteome</keyword>
<sequence>MLPSISRANAAQGESGRGPAAGEGEGVFAAPTADVFPPFVLSEFDEQAVSMAAVAASPPVSMALRCGVLPVLMWPSLSVPVLPGGSGDPTVVGCRLAPVQR</sequence>
<gene>
    <name evidence="2" type="ORF">GCM10010255_41840</name>
</gene>